<keyword evidence="6" id="KW-0119">Carbohydrate metabolism</keyword>
<dbReference type="InterPro" id="IPR006543">
    <property type="entry name" value="Histidinol-phos"/>
</dbReference>
<dbReference type="GO" id="GO:0046872">
    <property type="term" value="F:metal ion binding"/>
    <property type="evidence" value="ECO:0007669"/>
    <property type="project" value="UniProtKB-KW"/>
</dbReference>
<accession>A0A644W2E1</accession>
<name>A0A644W2E1_9ZZZZ</name>
<comment type="subcellular location">
    <subcellularLocation>
        <location evidence="1">Cytoplasm</location>
    </subcellularLocation>
</comment>
<dbReference type="Pfam" id="PF13242">
    <property type="entry name" value="Hydrolase_like"/>
    <property type="match status" value="1"/>
</dbReference>
<dbReference type="InterPro" id="IPR006549">
    <property type="entry name" value="HAD-SF_hydro_IIIA"/>
</dbReference>
<dbReference type="EMBL" id="VSSQ01000573">
    <property type="protein sequence ID" value="MPL97757.1"/>
    <property type="molecule type" value="Genomic_DNA"/>
</dbReference>
<dbReference type="InterPro" id="IPR036412">
    <property type="entry name" value="HAD-like_sf"/>
</dbReference>
<evidence type="ECO:0000256" key="2">
    <source>
        <dbReference type="ARBA" id="ARBA00005628"/>
    </source>
</evidence>
<protein>
    <recommendedName>
        <fullName evidence="7">D,D-heptose 1,7-bisphosphate phosphatase</fullName>
    </recommendedName>
</protein>
<evidence type="ECO:0000256" key="6">
    <source>
        <dbReference type="ARBA" id="ARBA00023277"/>
    </source>
</evidence>
<evidence type="ECO:0000313" key="8">
    <source>
        <dbReference type="EMBL" id="MPL97757.1"/>
    </source>
</evidence>
<dbReference type="CDD" id="cd07503">
    <property type="entry name" value="HAD_HisB-N"/>
    <property type="match status" value="1"/>
</dbReference>
<dbReference type="GO" id="GO:0016791">
    <property type="term" value="F:phosphatase activity"/>
    <property type="evidence" value="ECO:0007669"/>
    <property type="project" value="InterPro"/>
</dbReference>
<reference evidence="8" key="1">
    <citation type="submission" date="2019-08" db="EMBL/GenBank/DDBJ databases">
        <authorList>
            <person name="Kucharzyk K."/>
            <person name="Murdoch R.W."/>
            <person name="Higgins S."/>
            <person name="Loffler F."/>
        </authorList>
    </citation>
    <scope>NUCLEOTIDE SEQUENCE</scope>
</reference>
<dbReference type="InterPro" id="IPR004446">
    <property type="entry name" value="Heptose_bisP_phosphatase"/>
</dbReference>
<organism evidence="8">
    <name type="scientific">bioreactor metagenome</name>
    <dbReference type="NCBI Taxonomy" id="1076179"/>
    <lineage>
        <taxon>unclassified sequences</taxon>
        <taxon>metagenomes</taxon>
        <taxon>ecological metagenomes</taxon>
    </lineage>
</organism>
<dbReference type="GO" id="GO:0005737">
    <property type="term" value="C:cytoplasm"/>
    <property type="evidence" value="ECO:0007669"/>
    <property type="project" value="UniProtKB-SubCell"/>
</dbReference>
<evidence type="ECO:0000256" key="4">
    <source>
        <dbReference type="ARBA" id="ARBA00022723"/>
    </source>
</evidence>
<dbReference type="NCBIfam" id="TIGR01656">
    <property type="entry name" value="Histidinol-ppas"/>
    <property type="match status" value="1"/>
</dbReference>
<gene>
    <name evidence="8" type="primary">hisB_16</name>
    <name evidence="8" type="ORF">SDC9_43952</name>
</gene>
<dbReference type="PANTHER" id="PTHR42891:SF1">
    <property type="entry name" value="D-GLYCERO-BETA-D-MANNO-HEPTOSE-1,7-BISPHOSPHATE 7-PHOSPHATASE"/>
    <property type="match status" value="1"/>
</dbReference>
<evidence type="ECO:0000256" key="1">
    <source>
        <dbReference type="ARBA" id="ARBA00004496"/>
    </source>
</evidence>
<keyword evidence="5" id="KW-0378">Hydrolase</keyword>
<dbReference type="NCBIfam" id="TIGR01662">
    <property type="entry name" value="HAD-SF-IIIA"/>
    <property type="match status" value="1"/>
</dbReference>
<dbReference type="GO" id="GO:0005975">
    <property type="term" value="P:carbohydrate metabolic process"/>
    <property type="evidence" value="ECO:0007669"/>
    <property type="project" value="InterPro"/>
</dbReference>
<dbReference type="InterPro" id="IPR023214">
    <property type="entry name" value="HAD_sf"/>
</dbReference>
<sequence length="197" mass="22264">MSESINNKLLLQQWKINDSWTLFLDRDGVVNQRKIGGYITVVDEFEFLPGTLQATASASRVFGKIIVVTNQQGIGKGLMTEEQLKQIHDHMISKVIESAGRIDKVYFSPYLAETNHHTRKPNPGMAMQAARDFPQISFKRSIMLGDSASDMEFARSLGMKTIFIGNPEEMDMSENQFDLCYPSFSDFMKDLNAVLVI</sequence>
<keyword evidence="3" id="KW-0963">Cytoplasm</keyword>
<keyword evidence="4" id="KW-0479">Metal-binding</keyword>
<dbReference type="Gene3D" id="3.40.50.1000">
    <property type="entry name" value="HAD superfamily/HAD-like"/>
    <property type="match status" value="1"/>
</dbReference>
<evidence type="ECO:0000256" key="5">
    <source>
        <dbReference type="ARBA" id="ARBA00022801"/>
    </source>
</evidence>
<proteinExistence type="inferred from homology"/>
<comment type="caution">
    <text evidence="8">The sequence shown here is derived from an EMBL/GenBank/DDBJ whole genome shotgun (WGS) entry which is preliminary data.</text>
</comment>
<dbReference type="SUPFAM" id="SSF56784">
    <property type="entry name" value="HAD-like"/>
    <property type="match status" value="1"/>
</dbReference>
<evidence type="ECO:0000256" key="7">
    <source>
        <dbReference type="ARBA" id="ARBA00031828"/>
    </source>
</evidence>
<dbReference type="PANTHER" id="PTHR42891">
    <property type="entry name" value="D-GLYCERO-BETA-D-MANNO-HEPTOSE-1,7-BISPHOSPHATE 7-PHOSPHATASE"/>
    <property type="match status" value="1"/>
</dbReference>
<dbReference type="GO" id="GO:0016829">
    <property type="term" value="F:lyase activity"/>
    <property type="evidence" value="ECO:0007669"/>
    <property type="project" value="UniProtKB-KW"/>
</dbReference>
<keyword evidence="8" id="KW-0456">Lyase</keyword>
<comment type="similarity">
    <text evidence="2">Belongs to the GmhB family.</text>
</comment>
<dbReference type="AlphaFoldDB" id="A0A644W2E1"/>
<evidence type="ECO:0000256" key="3">
    <source>
        <dbReference type="ARBA" id="ARBA00022490"/>
    </source>
</evidence>